<evidence type="ECO:0000313" key="3">
    <source>
        <dbReference type="Proteomes" id="UP000026915"/>
    </source>
</evidence>
<reference evidence="2 3" key="1">
    <citation type="journal article" date="2013" name="Genome Biol.">
        <title>The genome sequence of the most widely cultivated cacao type and its use to identify candidate genes regulating pod color.</title>
        <authorList>
            <person name="Motamayor J.C."/>
            <person name="Mockaitis K."/>
            <person name="Schmutz J."/>
            <person name="Haiminen N."/>
            <person name="Iii D.L."/>
            <person name="Cornejo O."/>
            <person name="Findley S.D."/>
            <person name="Zheng P."/>
            <person name="Utro F."/>
            <person name="Royaert S."/>
            <person name="Saski C."/>
            <person name="Jenkins J."/>
            <person name="Podicheti R."/>
            <person name="Zhao M."/>
            <person name="Scheffler B.E."/>
            <person name="Stack J.C."/>
            <person name="Feltus F.A."/>
            <person name="Mustiga G.M."/>
            <person name="Amores F."/>
            <person name="Phillips W."/>
            <person name="Marelli J.P."/>
            <person name="May G.D."/>
            <person name="Shapiro H."/>
            <person name="Ma J."/>
            <person name="Bustamante C.D."/>
            <person name="Schnell R.J."/>
            <person name="Main D."/>
            <person name="Gilbert D."/>
            <person name="Parida L."/>
            <person name="Kuhn D.N."/>
        </authorList>
    </citation>
    <scope>NUCLEOTIDE SEQUENCE [LARGE SCALE GENOMIC DNA]</scope>
    <source>
        <strain evidence="3">cv. Matina 1-6</strain>
    </source>
</reference>
<dbReference type="HOGENOM" id="CLU_1889540_0_0_1"/>
<sequence length="135" mass="14914">MTSIIVYVQRGSAHDSNGGERRGSTDDDNGGVQCERAHEDYSYGVGVHMKLIAMSGVGVHMICVEVYCCMHQTMLNILKVKDLEFARDEDRGDIYIEFSVTSSGTLSASPSAHLNCIVSIHFLSRARTEAQPMWL</sequence>
<protein>
    <submittedName>
        <fullName evidence="2">Uncharacterized protein</fullName>
    </submittedName>
</protein>
<organism evidence="2 3">
    <name type="scientific">Theobroma cacao</name>
    <name type="common">Cacao</name>
    <name type="synonym">Cocoa</name>
    <dbReference type="NCBI Taxonomy" id="3641"/>
    <lineage>
        <taxon>Eukaryota</taxon>
        <taxon>Viridiplantae</taxon>
        <taxon>Streptophyta</taxon>
        <taxon>Embryophyta</taxon>
        <taxon>Tracheophyta</taxon>
        <taxon>Spermatophyta</taxon>
        <taxon>Magnoliopsida</taxon>
        <taxon>eudicotyledons</taxon>
        <taxon>Gunneridae</taxon>
        <taxon>Pentapetalae</taxon>
        <taxon>rosids</taxon>
        <taxon>malvids</taxon>
        <taxon>Malvales</taxon>
        <taxon>Malvaceae</taxon>
        <taxon>Byttnerioideae</taxon>
        <taxon>Theobroma</taxon>
    </lineage>
</organism>
<evidence type="ECO:0000256" key="1">
    <source>
        <dbReference type="SAM" id="MobiDB-lite"/>
    </source>
</evidence>
<accession>A0A061FIH5</accession>
<dbReference type="AlphaFoldDB" id="A0A061FIH5"/>
<dbReference type="Proteomes" id="UP000026915">
    <property type="component" value="Chromosome 7"/>
</dbReference>
<dbReference type="EMBL" id="CM001885">
    <property type="protein sequence ID" value="EOY14279.1"/>
    <property type="molecule type" value="Genomic_DNA"/>
</dbReference>
<proteinExistence type="predicted"/>
<gene>
    <name evidence="2" type="ORF">TCM_033592</name>
</gene>
<evidence type="ECO:0000313" key="2">
    <source>
        <dbReference type="EMBL" id="EOY14279.1"/>
    </source>
</evidence>
<keyword evidence="3" id="KW-1185">Reference proteome</keyword>
<feature type="region of interest" description="Disordered" evidence="1">
    <location>
        <begin position="12"/>
        <end position="31"/>
    </location>
</feature>
<dbReference type="InParanoid" id="A0A061FIH5"/>
<name>A0A061FIH5_THECC</name>
<dbReference type="Gramene" id="EOY14279">
    <property type="protein sequence ID" value="EOY14279"/>
    <property type="gene ID" value="TCM_033592"/>
</dbReference>